<dbReference type="CDD" id="cd08765">
    <property type="entry name" value="Cyt_b561_CYBRD1"/>
    <property type="match status" value="1"/>
</dbReference>
<comment type="subcellular location">
    <subcellularLocation>
        <location evidence="2">Membrane</location>
        <topology evidence="2">Multi-pass membrane protein</topology>
    </subcellularLocation>
</comment>
<evidence type="ECO:0000256" key="11">
    <source>
        <dbReference type="ARBA" id="ARBA00023004"/>
    </source>
</evidence>
<proteinExistence type="predicted"/>
<evidence type="ECO:0000256" key="8">
    <source>
        <dbReference type="ARBA" id="ARBA00022967"/>
    </source>
</evidence>
<feature type="transmembrane region" description="Helical" evidence="15">
    <location>
        <begin position="509"/>
        <end position="532"/>
    </location>
</feature>
<feature type="transmembrane region" description="Helical" evidence="15">
    <location>
        <begin position="552"/>
        <end position="572"/>
    </location>
</feature>
<dbReference type="GO" id="GO:0016567">
    <property type="term" value="P:protein ubiquitination"/>
    <property type="evidence" value="ECO:0007669"/>
    <property type="project" value="InterPro"/>
</dbReference>
<keyword evidence="6 15" id="KW-0812">Transmembrane</keyword>
<evidence type="ECO:0000256" key="10">
    <source>
        <dbReference type="ARBA" id="ARBA00022989"/>
    </source>
</evidence>
<comment type="cofactor">
    <cofactor evidence="1">
        <name>heme b</name>
        <dbReference type="ChEBI" id="CHEBI:60344"/>
    </cofactor>
</comment>
<comment type="caution">
    <text evidence="17">The sequence shown here is derived from an EMBL/GenBank/DDBJ whole genome shotgun (WGS) entry which is preliminary data.</text>
</comment>
<gene>
    <name evidence="17" type="ORF">AKAME5_001887600</name>
</gene>
<feature type="transmembrane region" description="Helical" evidence="15">
    <location>
        <begin position="625"/>
        <end position="644"/>
    </location>
</feature>
<evidence type="ECO:0000256" key="3">
    <source>
        <dbReference type="ARBA" id="ARBA00011738"/>
    </source>
</evidence>
<comment type="catalytic activity">
    <reaction evidence="13">
        <text>Fe(3+)(out) + L-ascorbate(in) = monodehydro-L-ascorbate radical(in) + Fe(2+)(out) + H(+)</text>
        <dbReference type="Rhea" id="RHEA:30403"/>
        <dbReference type="ChEBI" id="CHEBI:15378"/>
        <dbReference type="ChEBI" id="CHEBI:29033"/>
        <dbReference type="ChEBI" id="CHEBI:29034"/>
        <dbReference type="ChEBI" id="CHEBI:38290"/>
        <dbReference type="ChEBI" id="CHEBI:59513"/>
        <dbReference type="EC" id="7.2.1.3"/>
    </reaction>
    <physiologicalReaction direction="left-to-right" evidence="13">
        <dbReference type="Rhea" id="RHEA:30404"/>
    </physiologicalReaction>
</comment>
<dbReference type="GO" id="GO:0046872">
    <property type="term" value="F:metal ion binding"/>
    <property type="evidence" value="ECO:0007669"/>
    <property type="project" value="UniProtKB-KW"/>
</dbReference>
<dbReference type="InterPro" id="IPR006593">
    <property type="entry name" value="Cyt_b561/ferric_Rdtase_TM"/>
</dbReference>
<keyword evidence="18" id="KW-1185">Reference proteome</keyword>
<dbReference type="Proteomes" id="UP001279410">
    <property type="component" value="Unassembled WGS sequence"/>
</dbReference>
<dbReference type="EMBL" id="BRZM01000113">
    <property type="protein sequence ID" value="GLD67534.1"/>
    <property type="molecule type" value="Genomic_DNA"/>
</dbReference>
<evidence type="ECO:0000256" key="2">
    <source>
        <dbReference type="ARBA" id="ARBA00004141"/>
    </source>
</evidence>
<evidence type="ECO:0000256" key="1">
    <source>
        <dbReference type="ARBA" id="ARBA00001970"/>
    </source>
</evidence>
<evidence type="ECO:0000313" key="18">
    <source>
        <dbReference type="Proteomes" id="UP001279410"/>
    </source>
</evidence>
<evidence type="ECO:0000256" key="5">
    <source>
        <dbReference type="ARBA" id="ARBA00022617"/>
    </source>
</evidence>
<dbReference type="GO" id="GO:0080008">
    <property type="term" value="C:Cul4-RING E3 ubiquitin ligase complex"/>
    <property type="evidence" value="ECO:0007669"/>
    <property type="project" value="TreeGrafter"/>
</dbReference>
<dbReference type="FunFam" id="1.20.120.1770:FF:000001">
    <property type="entry name" value="Cytochrome b reductase 1"/>
    <property type="match status" value="1"/>
</dbReference>
<protein>
    <submittedName>
        <fullName evidence="17">DDB1- and CUL4-associated factor 17</fullName>
    </submittedName>
</protein>
<evidence type="ECO:0000256" key="15">
    <source>
        <dbReference type="SAM" id="Phobius"/>
    </source>
</evidence>
<feature type="transmembrane region" description="Helical" evidence="15">
    <location>
        <begin position="584"/>
        <end position="605"/>
    </location>
</feature>
<keyword evidence="10 15" id="KW-1133">Transmembrane helix</keyword>
<dbReference type="PANTHER" id="PTHR14815">
    <property type="entry name" value="DDB1- AND CUL4-ASSOCIATED FACTOR 17"/>
    <property type="match status" value="1"/>
</dbReference>
<dbReference type="SMART" id="SM00665">
    <property type="entry name" value="B561"/>
    <property type="match status" value="1"/>
</dbReference>
<feature type="transmembrane region" description="Helical" evidence="15">
    <location>
        <begin position="656"/>
        <end position="678"/>
    </location>
</feature>
<dbReference type="PROSITE" id="PS50939">
    <property type="entry name" value="CYTOCHROME_B561"/>
    <property type="match status" value="1"/>
</dbReference>
<reference evidence="17" key="1">
    <citation type="submission" date="2022-08" db="EMBL/GenBank/DDBJ databases">
        <title>Genome sequencing of akame (Lates japonicus).</title>
        <authorList>
            <person name="Hashiguchi Y."/>
            <person name="Takahashi H."/>
        </authorList>
    </citation>
    <scope>NUCLEOTIDE SEQUENCE</scope>
    <source>
        <strain evidence="17">Kochi</strain>
    </source>
</reference>
<evidence type="ECO:0000256" key="7">
    <source>
        <dbReference type="ARBA" id="ARBA00022723"/>
    </source>
</evidence>
<feature type="compositionally biased region" description="Basic and acidic residues" evidence="14">
    <location>
        <begin position="764"/>
        <end position="778"/>
    </location>
</feature>
<sequence length="778" mass="87627">MAPSRRNKTVNTTELLNRRSRGVTDAGTLVRQNMKVLRNIILQDNRDFMKVWSKTSKSTIMYENGKIYFENYQSCYNCVHSEPQVLYKLPKRSKLEKFEDALLCQSPLDKTLASPSDHKPSLLALTANNWLYRLSAETGEELQRVYLSSNHKFRYLGWEVSQEMLYVKSVQNKETPLARQAGITQNTVMHLAIFHVFPLQIVGIVEINKKVFGNGITDVVLSQGVLAVSYSNKSVKLYSFEHIVHRYMTERLMLGEQSSLLKGRTVGEAPFGIPVNIQITDCPPVLFEVSCSSNGVQIGGYPWHYIYTPPHKNHKGTHHICSLKDKTTATNGIQNMNCCSLESDGIFFHPDDSGRIIHVGPTTINILKILGELNSGLPSKVVEDFSMKTHRNNNPTSQVTVTSSGRTVKRRFHQLDDDPDQETFRMVEYEDELDLLAVVVTNGEEGEGRAHIRLYDNQSGRLQRTIDLVEPWDETYRHELFFDKDTILRRCSLFVPPLTLMAMESLRQFLVALSAAAAVGFVSIIFVLRWVLHYKEGLAWDGGLAEFNWHPVLIVSGFIFLQGIAIIVYRLPWTWQCSKLMMKFIHAGLNLVAFIFAVISMVAVFDFHNAAKIPNMYSLHSWLGLIAVILYCLQLVLGVGMYLIPITPVSWRAAFMPLHVFSGLLLFASVIAVALMGITEKLIFGLSNPKYKDSPPEAIFVNVLGVLLVVFGALILWIATRPAWKRPSDQILHILHTNGGGEDNTKVGPALSQLSDGADAETSGDVRRRNNKLDDQTN</sequence>
<keyword evidence="11" id="KW-0408">Iron</keyword>
<feature type="domain" description="Cytochrome b561" evidence="16">
    <location>
        <begin position="515"/>
        <end position="720"/>
    </location>
</feature>
<evidence type="ECO:0000256" key="6">
    <source>
        <dbReference type="ARBA" id="ARBA00022692"/>
    </source>
</evidence>
<dbReference type="AlphaFoldDB" id="A0AAD3NA42"/>
<name>A0AAD3NA42_LATJO</name>
<keyword evidence="7" id="KW-0479">Metal-binding</keyword>
<evidence type="ECO:0000313" key="17">
    <source>
        <dbReference type="EMBL" id="GLD67534.1"/>
    </source>
</evidence>
<dbReference type="PANTHER" id="PTHR14815:SF2">
    <property type="entry name" value="DDB1- AND CUL4-ASSOCIATED FACTOR 17"/>
    <property type="match status" value="1"/>
</dbReference>
<evidence type="ECO:0000256" key="13">
    <source>
        <dbReference type="ARBA" id="ARBA00048457"/>
    </source>
</evidence>
<dbReference type="Pfam" id="PF15802">
    <property type="entry name" value="DCAF17"/>
    <property type="match status" value="1"/>
</dbReference>
<organism evidence="17 18">
    <name type="scientific">Lates japonicus</name>
    <name type="common">Japanese lates</name>
    <dbReference type="NCBI Taxonomy" id="270547"/>
    <lineage>
        <taxon>Eukaryota</taxon>
        <taxon>Metazoa</taxon>
        <taxon>Chordata</taxon>
        <taxon>Craniata</taxon>
        <taxon>Vertebrata</taxon>
        <taxon>Euteleostomi</taxon>
        <taxon>Actinopterygii</taxon>
        <taxon>Neopterygii</taxon>
        <taxon>Teleostei</taxon>
        <taxon>Neoteleostei</taxon>
        <taxon>Acanthomorphata</taxon>
        <taxon>Carangaria</taxon>
        <taxon>Carangaria incertae sedis</taxon>
        <taxon>Centropomidae</taxon>
        <taxon>Lates</taxon>
    </lineage>
</organism>
<dbReference type="GO" id="GO:0140571">
    <property type="term" value="F:transmembrane ascorbate ferrireductase activity"/>
    <property type="evidence" value="ECO:0007669"/>
    <property type="project" value="UniProtKB-EC"/>
</dbReference>
<evidence type="ECO:0000259" key="16">
    <source>
        <dbReference type="PROSITE" id="PS50939"/>
    </source>
</evidence>
<dbReference type="InterPro" id="IPR031620">
    <property type="entry name" value="DCAF17"/>
</dbReference>
<dbReference type="GO" id="GO:0016020">
    <property type="term" value="C:membrane"/>
    <property type="evidence" value="ECO:0007669"/>
    <property type="project" value="UniProtKB-SubCell"/>
</dbReference>
<keyword evidence="8" id="KW-1278">Translocase</keyword>
<dbReference type="Gene3D" id="1.20.120.1770">
    <property type="match status" value="1"/>
</dbReference>
<dbReference type="Pfam" id="PF03188">
    <property type="entry name" value="Cytochrom_B561"/>
    <property type="match status" value="1"/>
</dbReference>
<evidence type="ECO:0000256" key="14">
    <source>
        <dbReference type="SAM" id="MobiDB-lite"/>
    </source>
</evidence>
<comment type="subunit">
    <text evidence="3">Homodimer.</text>
</comment>
<keyword evidence="4" id="KW-0813">Transport</keyword>
<evidence type="ECO:0000256" key="4">
    <source>
        <dbReference type="ARBA" id="ARBA00022448"/>
    </source>
</evidence>
<accession>A0AAD3NA42</accession>
<keyword evidence="9" id="KW-0249">Electron transport</keyword>
<feature type="region of interest" description="Disordered" evidence="14">
    <location>
        <begin position="743"/>
        <end position="778"/>
    </location>
</feature>
<evidence type="ECO:0000256" key="9">
    <source>
        <dbReference type="ARBA" id="ARBA00022982"/>
    </source>
</evidence>
<keyword evidence="5" id="KW-0349">Heme</keyword>
<feature type="transmembrane region" description="Helical" evidence="15">
    <location>
        <begin position="698"/>
        <end position="719"/>
    </location>
</feature>
<evidence type="ECO:0000256" key="12">
    <source>
        <dbReference type="ARBA" id="ARBA00023136"/>
    </source>
</evidence>
<keyword evidence="12 15" id="KW-0472">Membrane</keyword>